<dbReference type="Gene3D" id="3.40.30.10">
    <property type="entry name" value="Glutaredoxin"/>
    <property type="match status" value="1"/>
</dbReference>
<comment type="caution">
    <text evidence="2">The sequence shown here is derived from an EMBL/GenBank/DDBJ whole genome shotgun (WGS) entry which is preliminary data.</text>
</comment>
<dbReference type="InterPro" id="IPR013740">
    <property type="entry name" value="Redoxin"/>
</dbReference>
<protein>
    <submittedName>
        <fullName evidence="2">Putative thioredoxin</fullName>
    </submittedName>
</protein>
<dbReference type="Pfam" id="PF08534">
    <property type="entry name" value="Redoxin"/>
    <property type="match status" value="1"/>
</dbReference>
<dbReference type="SUPFAM" id="SSF52833">
    <property type="entry name" value="Thioredoxin-like"/>
    <property type="match status" value="1"/>
</dbReference>
<dbReference type="AlphaFoldDB" id="E6PUN6"/>
<organism evidence="2">
    <name type="scientific">mine drainage metagenome</name>
    <dbReference type="NCBI Taxonomy" id="410659"/>
    <lineage>
        <taxon>unclassified sequences</taxon>
        <taxon>metagenomes</taxon>
        <taxon>ecological metagenomes</taxon>
    </lineage>
</organism>
<dbReference type="CDD" id="cd02966">
    <property type="entry name" value="TlpA_like_family"/>
    <property type="match status" value="1"/>
</dbReference>
<evidence type="ECO:0000259" key="1">
    <source>
        <dbReference type="PROSITE" id="PS51352"/>
    </source>
</evidence>
<dbReference type="PROSITE" id="PS51352">
    <property type="entry name" value="THIOREDOXIN_2"/>
    <property type="match status" value="1"/>
</dbReference>
<gene>
    <name evidence="2" type="ORF">CARN2_4125</name>
</gene>
<dbReference type="PANTHER" id="PTHR42852">
    <property type="entry name" value="THIOL:DISULFIDE INTERCHANGE PROTEIN DSBE"/>
    <property type="match status" value="1"/>
</dbReference>
<proteinExistence type="predicted"/>
<evidence type="ECO:0000313" key="2">
    <source>
        <dbReference type="EMBL" id="CBH98643.1"/>
    </source>
</evidence>
<name>E6PUN6_9ZZZZ</name>
<reference evidence="2" key="1">
    <citation type="submission" date="2009-10" db="EMBL/GenBank/DDBJ databases">
        <title>Diversity of trophic interactions inside an arsenic-rich microbial ecosystem.</title>
        <authorList>
            <person name="Bertin P.N."/>
            <person name="Heinrich-Salmeron A."/>
            <person name="Pelletier E."/>
            <person name="Goulhen-Chollet F."/>
            <person name="Arsene-Ploetze F."/>
            <person name="Gallien S."/>
            <person name="Calteau A."/>
            <person name="Vallenet D."/>
            <person name="Casiot C."/>
            <person name="Chane-Woon-Ming B."/>
            <person name="Giloteaux L."/>
            <person name="Barakat M."/>
            <person name="Bonnefoy V."/>
            <person name="Bruneel O."/>
            <person name="Chandler M."/>
            <person name="Cleiss J."/>
            <person name="Duran R."/>
            <person name="Elbaz-Poulichet F."/>
            <person name="Fonknechten N."/>
            <person name="Lauga B."/>
            <person name="Mornico D."/>
            <person name="Ortet P."/>
            <person name="Schaeffer C."/>
            <person name="Siguier P."/>
            <person name="Alexander Thil Smith A."/>
            <person name="Van Dorsselaer A."/>
            <person name="Weissenbach J."/>
            <person name="Medigue C."/>
            <person name="Le Paslier D."/>
        </authorList>
    </citation>
    <scope>NUCLEOTIDE SEQUENCE</scope>
</reference>
<feature type="domain" description="Thioredoxin" evidence="1">
    <location>
        <begin position="28"/>
        <end position="171"/>
    </location>
</feature>
<dbReference type="PANTHER" id="PTHR42852:SF18">
    <property type="entry name" value="CHROMOSOME UNDETERMINED SCAFFOLD_47, WHOLE GENOME SHOTGUN SEQUENCE"/>
    <property type="match status" value="1"/>
</dbReference>
<dbReference type="EMBL" id="CABM01000059">
    <property type="protein sequence ID" value="CBH98643.1"/>
    <property type="molecule type" value="Genomic_DNA"/>
</dbReference>
<dbReference type="InterPro" id="IPR050553">
    <property type="entry name" value="Thioredoxin_ResA/DsbE_sf"/>
</dbReference>
<dbReference type="InterPro" id="IPR013766">
    <property type="entry name" value="Thioredoxin_domain"/>
</dbReference>
<accession>E6PUN6</accession>
<dbReference type="InterPro" id="IPR036249">
    <property type="entry name" value="Thioredoxin-like_sf"/>
</dbReference>
<sequence>MQASLKKWTALVVLVAVALAGYLTWNAIGRDPKAPEVSYTLLDGKTLTSQNLLGKVVLVNFWATSCTTCVSEMPYMVQTYDQFAPKGFELVAVSMNYDRPDYVKTFATAGPLGSLPFPVAMDTSGNIAKAFHDVRLTPTSFLIDKSGHIVKQYVGPPNFAELHGLISRLLAQQA</sequence>
<dbReference type="GO" id="GO:0016491">
    <property type="term" value="F:oxidoreductase activity"/>
    <property type="evidence" value="ECO:0007669"/>
    <property type="project" value="InterPro"/>
</dbReference>